<organism evidence="5 6">
    <name type="scientific">Paracoccus aestuarii</name>
    <dbReference type="NCBI Taxonomy" id="453842"/>
    <lineage>
        <taxon>Bacteria</taxon>
        <taxon>Pseudomonadati</taxon>
        <taxon>Pseudomonadota</taxon>
        <taxon>Alphaproteobacteria</taxon>
        <taxon>Rhodobacterales</taxon>
        <taxon>Paracoccaceae</taxon>
        <taxon>Paracoccus</taxon>
    </lineage>
</organism>
<evidence type="ECO:0000256" key="3">
    <source>
        <dbReference type="ARBA" id="ARBA00023163"/>
    </source>
</evidence>
<comment type="caution">
    <text evidence="5">The sequence shown here is derived from an EMBL/GenBank/DDBJ whole genome shotgun (WGS) entry which is preliminary data.</text>
</comment>
<evidence type="ECO:0000313" key="5">
    <source>
        <dbReference type="EMBL" id="RJL05421.1"/>
    </source>
</evidence>
<gene>
    <name evidence="5" type="ORF">D3P06_07100</name>
</gene>
<dbReference type="Proteomes" id="UP000285530">
    <property type="component" value="Unassembled WGS sequence"/>
</dbReference>
<dbReference type="Pfam" id="PF03472">
    <property type="entry name" value="Autoind_bind"/>
    <property type="match status" value="1"/>
</dbReference>
<proteinExistence type="predicted"/>
<evidence type="ECO:0000313" key="6">
    <source>
        <dbReference type="Proteomes" id="UP000285530"/>
    </source>
</evidence>
<protein>
    <submittedName>
        <fullName evidence="5">LuxR family transcriptional regulator</fullName>
    </submittedName>
</protein>
<dbReference type="GO" id="GO:0003677">
    <property type="term" value="F:DNA binding"/>
    <property type="evidence" value="ECO:0007669"/>
    <property type="project" value="UniProtKB-KW"/>
</dbReference>
<dbReference type="InterPro" id="IPR036693">
    <property type="entry name" value="TF_LuxR_autoind-bd_dom_sf"/>
</dbReference>
<sequence length="246" mass="26925">MCPMRHIPCKYAASHDIARTNHESPMPDLTEIEDSLSALAPRGFTIGLHIRYSRPVRRVSTYPSAWIQTYTRQNLGVGDPMMIWCMLNEGAIRWSALPNLIADPMNVMGQARRHGLTHGAAIACGPVESRSYLGAARSDREFTDREMARMARLLDQAHGIVDRRSVLRPILVDALEAIACGMTYDQAAAALGISRTALRYRLRVARADLGVDDTPHAIRKAIDAGLLNGVSISGLSKGLPTGPQDD</sequence>
<name>A0A418ZY53_9RHOB</name>
<dbReference type="EMBL" id="QZEV01000024">
    <property type="protein sequence ID" value="RJL05421.1"/>
    <property type="molecule type" value="Genomic_DNA"/>
</dbReference>
<evidence type="ECO:0000256" key="2">
    <source>
        <dbReference type="ARBA" id="ARBA00023125"/>
    </source>
</evidence>
<dbReference type="GO" id="GO:0006355">
    <property type="term" value="P:regulation of DNA-templated transcription"/>
    <property type="evidence" value="ECO:0007669"/>
    <property type="project" value="InterPro"/>
</dbReference>
<reference evidence="5 6" key="1">
    <citation type="submission" date="2018-09" db="EMBL/GenBank/DDBJ databases">
        <title>Paracoccus onubensis nov. sp. a moderate halophilic bacterium isolated from Gruta de las Maravillas (Aracena, Spain).</title>
        <authorList>
            <person name="Jurado V."/>
            <person name="Gutierrez-Patricio S."/>
            <person name="Gonzalez-Pimentel J.L."/>
            <person name="Laiz L."/>
            <person name="Saiz-Jimenez C."/>
        </authorList>
    </citation>
    <scope>NUCLEOTIDE SEQUENCE [LARGE SCALE GENOMIC DNA]</scope>
    <source>
        <strain evidence="5 6">DSM 19484</strain>
    </source>
</reference>
<dbReference type="InterPro" id="IPR036388">
    <property type="entry name" value="WH-like_DNA-bd_sf"/>
</dbReference>
<evidence type="ECO:0000256" key="1">
    <source>
        <dbReference type="ARBA" id="ARBA00023015"/>
    </source>
</evidence>
<keyword evidence="3" id="KW-0804">Transcription</keyword>
<keyword evidence="6" id="KW-1185">Reference proteome</keyword>
<dbReference type="SUPFAM" id="SSF46894">
    <property type="entry name" value="C-terminal effector domain of the bipartite response regulators"/>
    <property type="match status" value="1"/>
</dbReference>
<dbReference type="Gene3D" id="3.30.450.80">
    <property type="entry name" value="Transcription factor LuxR-like, autoinducer-binding domain"/>
    <property type="match status" value="1"/>
</dbReference>
<dbReference type="Gene3D" id="1.10.10.10">
    <property type="entry name" value="Winged helix-like DNA-binding domain superfamily/Winged helix DNA-binding domain"/>
    <property type="match status" value="1"/>
</dbReference>
<dbReference type="SUPFAM" id="SSF75516">
    <property type="entry name" value="Pheromone-binding domain of LuxR-like quorum-sensing transcription factors"/>
    <property type="match status" value="1"/>
</dbReference>
<dbReference type="AlphaFoldDB" id="A0A418ZY53"/>
<feature type="domain" description="Transcription factor LuxR-like autoinducer-binding" evidence="4">
    <location>
        <begin position="55"/>
        <end position="154"/>
    </location>
</feature>
<accession>A0A418ZY53</accession>
<evidence type="ECO:0000259" key="4">
    <source>
        <dbReference type="Pfam" id="PF03472"/>
    </source>
</evidence>
<dbReference type="InterPro" id="IPR016032">
    <property type="entry name" value="Sig_transdc_resp-reg_C-effctor"/>
</dbReference>
<dbReference type="InterPro" id="IPR005143">
    <property type="entry name" value="TF_LuxR_autoind-bd_dom"/>
</dbReference>
<dbReference type="OrthoDB" id="7826109at2"/>
<keyword evidence="1" id="KW-0805">Transcription regulation</keyword>
<keyword evidence="2" id="KW-0238">DNA-binding</keyword>